<evidence type="ECO:0000313" key="2">
    <source>
        <dbReference type="Proteomes" id="UP001240678"/>
    </source>
</evidence>
<comment type="caution">
    <text evidence="1">The sequence shown here is derived from an EMBL/GenBank/DDBJ whole genome shotgun (WGS) entry which is preliminary data.</text>
</comment>
<dbReference type="GeneID" id="85337119"/>
<dbReference type="AlphaFoldDB" id="A0AAI9Z012"/>
<reference evidence="1 2" key="1">
    <citation type="submission" date="2016-10" db="EMBL/GenBank/DDBJ databases">
        <title>The genome sequence of Colletotrichum fioriniae PJ7.</title>
        <authorList>
            <person name="Baroncelli R."/>
        </authorList>
    </citation>
    <scope>NUCLEOTIDE SEQUENCE [LARGE SCALE GENOMIC DNA]</scope>
    <source>
        <strain evidence="1 2">IMI 309622</strain>
    </source>
</reference>
<evidence type="ECO:0000313" key="1">
    <source>
        <dbReference type="EMBL" id="KAK1530289.1"/>
    </source>
</evidence>
<dbReference type="EMBL" id="MOOE01000005">
    <property type="protein sequence ID" value="KAK1530289.1"/>
    <property type="molecule type" value="Genomic_DNA"/>
</dbReference>
<name>A0AAI9Z012_9PEZI</name>
<gene>
    <name evidence="1" type="ORF">CCOS01_05392</name>
</gene>
<organism evidence="1 2">
    <name type="scientific">Colletotrichum costaricense</name>
    <dbReference type="NCBI Taxonomy" id="1209916"/>
    <lineage>
        <taxon>Eukaryota</taxon>
        <taxon>Fungi</taxon>
        <taxon>Dikarya</taxon>
        <taxon>Ascomycota</taxon>
        <taxon>Pezizomycotina</taxon>
        <taxon>Sordariomycetes</taxon>
        <taxon>Hypocreomycetidae</taxon>
        <taxon>Glomerellales</taxon>
        <taxon>Glomerellaceae</taxon>
        <taxon>Colletotrichum</taxon>
        <taxon>Colletotrichum acutatum species complex</taxon>
    </lineage>
</organism>
<sequence length="114" mass="12281">IIEYCACCIYFLLPRAGQPSWAHAETDRIEVHQRHDAISSEVGALAGLRRWTCHPHTQTLGAGALLLRTAEHIGQLFCPSDQTLQSTSSRKLSSYPAAAAVSAKVTVSHGITVA</sequence>
<keyword evidence="2" id="KW-1185">Reference proteome</keyword>
<feature type="non-terminal residue" evidence="1">
    <location>
        <position position="1"/>
    </location>
</feature>
<accession>A0AAI9Z012</accession>
<dbReference type="Proteomes" id="UP001240678">
    <property type="component" value="Unassembled WGS sequence"/>
</dbReference>
<protein>
    <submittedName>
        <fullName evidence="1">Uncharacterized protein</fullName>
    </submittedName>
</protein>
<proteinExistence type="predicted"/>
<dbReference type="RefSeq" id="XP_060315344.1">
    <property type="nucleotide sequence ID" value="XM_060453572.1"/>
</dbReference>